<evidence type="ECO:0000313" key="1">
    <source>
        <dbReference type="Proteomes" id="UP000887580"/>
    </source>
</evidence>
<evidence type="ECO:0000313" key="2">
    <source>
        <dbReference type="WBParaSite" id="PS1159_v2.g14939.t1"/>
    </source>
</evidence>
<organism evidence="1 2">
    <name type="scientific">Panagrolaimus sp. PS1159</name>
    <dbReference type="NCBI Taxonomy" id="55785"/>
    <lineage>
        <taxon>Eukaryota</taxon>
        <taxon>Metazoa</taxon>
        <taxon>Ecdysozoa</taxon>
        <taxon>Nematoda</taxon>
        <taxon>Chromadorea</taxon>
        <taxon>Rhabditida</taxon>
        <taxon>Tylenchina</taxon>
        <taxon>Panagrolaimomorpha</taxon>
        <taxon>Panagrolaimoidea</taxon>
        <taxon>Panagrolaimidae</taxon>
        <taxon>Panagrolaimus</taxon>
    </lineage>
</organism>
<reference evidence="2" key="1">
    <citation type="submission" date="2022-11" db="UniProtKB">
        <authorList>
            <consortium name="WormBaseParasite"/>
        </authorList>
    </citation>
    <scope>IDENTIFICATION</scope>
</reference>
<name>A0AC35F8J8_9BILA</name>
<dbReference type="Proteomes" id="UP000887580">
    <property type="component" value="Unplaced"/>
</dbReference>
<protein>
    <submittedName>
        <fullName evidence="2">Serine aminopeptidase S33 domain-containing protein</fullName>
    </submittedName>
</protein>
<sequence>MGAKLSKEKDDFTIHPSTVELGGDGKSRVLCGLESSHQFATNVNPLQFIESEPASELSECIININTPYLTSQTSLESIPTEPCPCFIHQRNLEKNLQIVDQIPITSAYLLKLKPKTKLQSWIATIPSGDDLLDGLQWISKLTYIFCPPIPTWIIQKVAFHPPENGKYYFLIAGEEGKRKEIFSAEKALNEPNLKICFRGFLSRGYMEISVAKGFCRINTHIITTSMKHHLVLIRIICKASNISNTKSPKIMIISQPNSSDLGACMISDPSLIEIADSLHCDVIAYDYSGYGCSTGHPSQEAIYSDIEAVYNFVSNELNYTDENILLFGFSMGTAASIHLASIRQNLCGMILVAPFTSLLRIIGKTDNPSTCCWDQFSSYDKAIKITTRTLICHGMSDAMIGTEHSEVLRTRLQNVAEPFYVPNATHRGIYGEVSMWKRIKEFVDDELQFGKLWDGIVIFINSSNTPV</sequence>
<proteinExistence type="predicted"/>
<dbReference type="WBParaSite" id="PS1159_v2.g14939.t1">
    <property type="protein sequence ID" value="PS1159_v2.g14939.t1"/>
    <property type="gene ID" value="PS1159_v2.g14939"/>
</dbReference>
<accession>A0AC35F8J8</accession>